<dbReference type="Proteomes" id="UP000651728">
    <property type="component" value="Unassembled WGS sequence"/>
</dbReference>
<protein>
    <submittedName>
        <fullName evidence="2">Uncharacterized protein</fullName>
    </submittedName>
</protein>
<gene>
    <name evidence="2" type="ORF">Mam01_48710</name>
</gene>
<feature type="region of interest" description="Disordered" evidence="1">
    <location>
        <begin position="1"/>
        <end position="66"/>
    </location>
</feature>
<feature type="compositionally biased region" description="Basic and acidic residues" evidence="1">
    <location>
        <begin position="29"/>
        <end position="45"/>
    </location>
</feature>
<feature type="compositionally biased region" description="Basic and acidic residues" evidence="1">
    <location>
        <begin position="52"/>
        <end position="66"/>
    </location>
</feature>
<dbReference type="EMBL" id="BOOB01000038">
    <property type="protein sequence ID" value="GIH34707.1"/>
    <property type="molecule type" value="Genomic_DNA"/>
</dbReference>
<sequence length="240" mass="25832">MAGERKAQRELAKREREQARQREKARRALANDKKGLGDRTNEHIRYRNQVDNTRRDDRRKAEERDSSFANCLLNGCPEYADHDHPTSAIGDTAHIFTGIAGIEYGLPVPGGRRLFPNQMPSSLQAELGAANSLGVKPVSPGSTGFDAAVGSGTVKWAVLDDGTLVVVPKHVRGTEVSHSVLSRGAPVRAAGEAEIAGNAASGYFGLEVSNHSGHFRPSPESLEVGKQAFGKAGIHFVELM</sequence>
<name>A0ABQ4FIQ9_9ACTN</name>
<evidence type="ECO:0000313" key="2">
    <source>
        <dbReference type="EMBL" id="GIH34707.1"/>
    </source>
</evidence>
<organism evidence="2 3">
    <name type="scientific">Microbispora amethystogenes</name>
    <dbReference type="NCBI Taxonomy" id="1427754"/>
    <lineage>
        <taxon>Bacteria</taxon>
        <taxon>Bacillati</taxon>
        <taxon>Actinomycetota</taxon>
        <taxon>Actinomycetes</taxon>
        <taxon>Streptosporangiales</taxon>
        <taxon>Streptosporangiaceae</taxon>
        <taxon>Microbispora</taxon>
    </lineage>
</organism>
<feature type="compositionally biased region" description="Basic and acidic residues" evidence="1">
    <location>
        <begin position="1"/>
        <end position="22"/>
    </location>
</feature>
<keyword evidence="3" id="KW-1185">Reference proteome</keyword>
<evidence type="ECO:0000313" key="3">
    <source>
        <dbReference type="Proteomes" id="UP000651728"/>
    </source>
</evidence>
<evidence type="ECO:0000256" key="1">
    <source>
        <dbReference type="SAM" id="MobiDB-lite"/>
    </source>
</evidence>
<accession>A0ABQ4FIQ9</accession>
<dbReference type="RefSeq" id="WP_204287495.1">
    <property type="nucleotide sequence ID" value="NZ_BAABEJ010000020.1"/>
</dbReference>
<proteinExistence type="predicted"/>
<reference evidence="2 3" key="1">
    <citation type="submission" date="2021-01" db="EMBL/GenBank/DDBJ databases">
        <title>Whole genome shotgun sequence of Microbispora amethystogenes NBRC 101907.</title>
        <authorList>
            <person name="Komaki H."/>
            <person name="Tamura T."/>
        </authorList>
    </citation>
    <scope>NUCLEOTIDE SEQUENCE [LARGE SCALE GENOMIC DNA]</scope>
    <source>
        <strain evidence="2 3">NBRC 101907</strain>
    </source>
</reference>
<comment type="caution">
    <text evidence="2">The sequence shown here is derived from an EMBL/GenBank/DDBJ whole genome shotgun (WGS) entry which is preliminary data.</text>
</comment>